<reference evidence="1" key="1">
    <citation type="submission" date="2019-05" db="EMBL/GenBank/DDBJ databases">
        <title>Metatranscriptomic reconstruction reveals RNA viruses with the potential to shape carbon cycling in soil.</title>
        <authorList>
            <person name="Starr E.P."/>
            <person name="Nuccio E."/>
            <person name="Pett-Ridge J."/>
            <person name="Banfield J.F."/>
            <person name="Firestone M.K."/>
        </authorList>
    </citation>
    <scope>NUCLEOTIDE SEQUENCE</scope>
    <source>
        <strain evidence="1">H4_Bulk_Litter_24_scaffold_352</strain>
    </source>
</reference>
<name>A0A514D1E8_9VIRU</name>
<evidence type="ECO:0000313" key="1">
    <source>
        <dbReference type="EMBL" id="QDH87433.1"/>
    </source>
</evidence>
<protein>
    <submittedName>
        <fullName evidence="1">Uncharacterized protein</fullName>
    </submittedName>
</protein>
<dbReference type="EMBL" id="MN033366">
    <property type="protein sequence ID" value="QDH87433.1"/>
    <property type="molecule type" value="Genomic_RNA"/>
</dbReference>
<proteinExistence type="predicted"/>
<sequence>MLQTRERGLSGISLQGAYTTRKTRRVLPNGTILPPTTTRLEPAVYELPGRQITASEGHPFRSRSGNLTDLGGPFRTEKRFVNDIPIVDFQFPDAFSSALDAYVQDTYHGRIYAAVVSQFPPSGESVDSELTKLGATAIARCKPTNSVGNLFNALTELYRDGLPRVVGSETWQSRTLGLRQAGSEYLNAQFGLKPLIQDITDFSNGVIHANTVLKQYERDAGKVVRRQYYFPLKKTTSTVVHADPANIVGPTNNPRNWKSIGRVVRTRETVQRQWFSGAFTYSLPSGYDSRNKLDRYSLLAERLGLKLTPETIWNAAPWTWAVDWFGNFGDVLSNVSDFADQGLVMRYGYIMETAIVSDTYTLEGAVLSDGRPFSCPPLVLTNMVKTRKQANPFGFGVSWDSLSGFQVSILTALGITRRG</sequence>
<accession>A0A514D1E8</accession>
<organism evidence="1">
    <name type="scientific">Leviviridae sp</name>
    <dbReference type="NCBI Taxonomy" id="2027243"/>
    <lineage>
        <taxon>Viruses</taxon>
        <taxon>Riboviria</taxon>
        <taxon>Orthornavirae</taxon>
        <taxon>Lenarviricota</taxon>
        <taxon>Leviviricetes</taxon>
        <taxon>Norzivirales</taxon>
        <taxon>Fiersviridae</taxon>
    </lineage>
</organism>
<gene>
    <name evidence="1" type="ORF">H4BulkLitter24352_000001</name>
</gene>